<reference evidence="1 3" key="2">
    <citation type="submission" date="2018-11" db="EMBL/GenBank/DDBJ databases">
        <authorList>
            <consortium name="Pathogen Informatics"/>
        </authorList>
    </citation>
    <scope>NUCLEOTIDE SEQUENCE [LARGE SCALE GENOMIC DNA]</scope>
</reference>
<dbReference type="Proteomes" id="UP000038040">
    <property type="component" value="Unplaced"/>
</dbReference>
<reference evidence="4" key="1">
    <citation type="submission" date="2017-02" db="UniProtKB">
        <authorList>
            <consortium name="WormBaseParasite"/>
        </authorList>
    </citation>
    <scope>IDENTIFICATION</scope>
</reference>
<dbReference type="Proteomes" id="UP000274756">
    <property type="component" value="Unassembled WGS sequence"/>
</dbReference>
<keyword evidence="3" id="KW-1185">Reference proteome</keyword>
<name>A0A0N4U2A9_DRAME</name>
<evidence type="ECO:0000313" key="1">
    <source>
        <dbReference type="EMBL" id="VDN55187.1"/>
    </source>
</evidence>
<evidence type="ECO:0000313" key="3">
    <source>
        <dbReference type="Proteomes" id="UP000274756"/>
    </source>
</evidence>
<evidence type="ECO:0000313" key="2">
    <source>
        <dbReference type="Proteomes" id="UP000038040"/>
    </source>
</evidence>
<organism evidence="2 4">
    <name type="scientific">Dracunculus medinensis</name>
    <name type="common">Guinea worm</name>
    <dbReference type="NCBI Taxonomy" id="318479"/>
    <lineage>
        <taxon>Eukaryota</taxon>
        <taxon>Metazoa</taxon>
        <taxon>Ecdysozoa</taxon>
        <taxon>Nematoda</taxon>
        <taxon>Chromadorea</taxon>
        <taxon>Rhabditida</taxon>
        <taxon>Spirurina</taxon>
        <taxon>Dracunculoidea</taxon>
        <taxon>Dracunculidae</taxon>
        <taxon>Dracunculus</taxon>
    </lineage>
</organism>
<gene>
    <name evidence="1" type="ORF">DME_LOCUS5160</name>
</gene>
<protein>
    <submittedName>
        <fullName evidence="1 4">Uncharacterized protein</fullName>
    </submittedName>
</protein>
<dbReference type="AlphaFoldDB" id="A0A0N4U2A9"/>
<dbReference type="EMBL" id="UYYG01001151">
    <property type="protein sequence ID" value="VDN55187.1"/>
    <property type="molecule type" value="Genomic_DNA"/>
</dbReference>
<proteinExistence type="predicted"/>
<evidence type="ECO:0000313" key="4">
    <source>
        <dbReference type="WBParaSite" id="DME_0000080001-mRNA-1"/>
    </source>
</evidence>
<dbReference type="WBParaSite" id="DME_0000080001-mRNA-1">
    <property type="protein sequence ID" value="DME_0000080001-mRNA-1"/>
    <property type="gene ID" value="DME_0000080001"/>
</dbReference>
<accession>A0A0N4U2A9</accession>
<sequence length="84" mass="9786">MADCLQRSDGNTIVEEELRYWIRQIFAKWFLQSFFTVRLCHLNKRVHNPFIGPHHVDYGDAFGITIRDGEAVIAQQFPCSFANV</sequence>